<dbReference type="RefSeq" id="WP_020089962.1">
    <property type="nucleotide sequence ID" value="NZ_AZCZ01000031.1"/>
</dbReference>
<sequence length="60" mass="7097">MWFHFNRRFYRTVSFWLGILCVLAEVSIWHYDTLSTRSVGFGTGAFLILVSLGWDTKEHK</sequence>
<proteinExistence type="predicted"/>
<dbReference type="AlphaFoldDB" id="A0A0R1GUS1"/>
<feature type="transmembrane region" description="Helical" evidence="1">
    <location>
        <begin position="37"/>
        <end position="54"/>
    </location>
</feature>
<keyword evidence="1" id="KW-1133">Transmembrane helix</keyword>
<evidence type="ECO:0000313" key="3">
    <source>
        <dbReference type="Proteomes" id="UP000051176"/>
    </source>
</evidence>
<dbReference type="EMBL" id="AZCZ01000031">
    <property type="protein sequence ID" value="KRK35907.1"/>
    <property type="molecule type" value="Genomic_DNA"/>
</dbReference>
<reference evidence="2 3" key="1">
    <citation type="journal article" date="2015" name="Genome Announc.">
        <title>Expanding the biotechnology potential of lactobacilli through comparative genomics of 213 strains and associated genera.</title>
        <authorList>
            <person name="Sun Z."/>
            <person name="Harris H.M."/>
            <person name="McCann A."/>
            <person name="Guo C."/>
            <person name="Argimon S."/>
            <person name="Zhang W."/>
            <person name="Yang X."/>
            <person name="Jeffery I.B."/>
            <person name="Cooney J.C."/>
            <person name="Kagawa T.F."/>
            <person name="Liu W."/>
            <person name="Song Y."/>
            <person name="Salvetti E."/>
            <person name="Wrobel A."/>
            <person name="Rasinkangas P."/>
            <person name="Parkhill J."/>
            <person name="Rea M.C."/>
            <person name="O'Sullivan O."/>
            <person name="Ritari J."/>
            <person name="Douillard F.P."/>
            <person name="Paul Ross R."/>
            <person name="Yang R."/>
            <person name="Briner A.E."/>
            <person name="Felis G.E."/>
            <person name="de Vos W.M."/>
            <person name="Barrangou R."/>
            <person name="Klaenhammer T.R."/>
            <person name="Caufield P.W."/>
            <person name="Cui Y."/>
            <person name="Zhang H."/>
            <person name="O'Toole P.W."/>
        </authorList>
    </citation>
    <scope>NUCLEOTIDE SEQUENCE [LARGE SCALE GENOMIC DNA]</scope>
    <source>
        <strain evidence="2 3">ATCC 53295</strain>
    </source>
</reference>
<keyword evidence="1" id="KW-0812">Transmembrane</keyword>
<feature type="transmembrane region" description="Helical" evidence="1">
    <location>
        <begin position="12"/>
        <end position="31"/>
    </location>
</feature>
<accession>A0A0R1GUS1</accession>
<gene>
    <name evidence="2" type="ORF">FD07_GL001259</name>
</gene>
<evidence type="ECO:0000256" key="1">
    <source>
        <dbReference type="SAM" id="Phobius"/>
    </source>
</evidence>
<organism evidence="2 3">
    <name type="scientific">Levilactobacillus parabrevis ATCC 53295</name>
    <dbReference type="NCBI Taxonomy" id="1267003"/>
    <lineage>
        <taxon>Bacteria</taxon>
        <taxon>Bacillati</taxon>
        <taxon>Bacillota</taxon>
        <taxon>Bacilli</taxon>
        <taxon>Lactobacillales</taxon>
        <taxon>Lactobacillaceae</taxon>
        <taxon>Levilactobacillus</taxon>
    </lineage>
</organism>
<protein>
    <submittedName>
        <fullName evidence="2">Uncharacterized protein</fullName>
    </submittedName>
</protein>
<name>A0A0R1GUS1_9LACO</name>
<dbReference type="OrthoDB" id="2299498at2"/>
<keyword evidence="3" id="KW-1185">Reference proteome</keyword>
<dbReference type="Proteomes" id="UP000051176">
    <property type="component" value="Unassembled WGS sequence"/>
</dbReference>
<dbReference type="PATRIC" id="fig|1267003.4.peg.1337"/>
<comment type="caution">
    <text evidence="2">The sequence shown here is derived from an EMBL/GenBank/DDBJ whole genome shotgun (WGS) entry which is preliminary data.</text>
</comment>
<evidence type="ECO:0000313" key="2">
    <source>
        <dbReference type="EMBL" id="KRK35907.1"/>
    </source>
</evidence>
<keyword evidence="1" id="KW-0472">Membrane</keyword>